<feature type="region of interest" description="Disordered" evidence="1">
    <location>
        <begin position="382"/>
        <end position="599"/>
    </location>
</feature>
<dbReference type="EnsemblMetazoa" id="XM_021058508.2">
    <property type="protein sequence ID" value="XP_020914167.1"/>
    <property type="gene ID" value="LOC110251773"/>
</dbReference>
<feature type="compositionally biased region" description="Pro residues" evidence="1">
    <location>
        <begin position="63"/>
        <end position="77"/>
    </location>
</feature>
<protein>
    <recommendedName>
        <fullName evidence="5">Arginine/serine-rich protein PNISR</fullName>
    </recommendedName>
</protein>
<dbReference type="PANTHER" id="PTHR31518">
    <property type="entry name" value="ARGININE/SERINE-RICH PROTEIN PNISR"/>
    <property type="match status" value="1"/>
</dbReference>
<feature type="compositionally biased region" description="Basic and acidic residues" evidence="1">
    <location>
        <begin position="42"/>
        <end position="51"/>
    </location>
</feature>
<keyword evidence="2" id="KW-0812">Transmembrane</keyword>
<dbReference type="OMA" id="PPPFMKG"/>
<evidence type="ECO:0000256" key="2">
    <source>
        <dbReference type="SAM" id="Phobius"/>
    </source>
</evidence>
<dbReference type="Pfam" id="PF15996">
    <property type="entry name" value="PNISR"/>
    <property type="match status" value="1"/>
</dbReference>
<organism evidence="3 4">
    <name type="scientific">Exaiptasia diaphana</name>
    <name type="common">Tropical sea anemone</name>
    <name type="synonym">Aiptasia pulchella</name>
    <dbReference type="NCBI Taxonomy" id="2652724"/>
    <lineage>
        <taxon>Eukaryota</taxon>
        <taxon>Metazoa</taxon>
        <taxon>Cnidaria</taxon>
        <taxon>Anthozoa</taxon>
        <taxon>Hexacorallia</taxon>
        <taxon>Actiniaria</taxon>
        <taxon>Aiptasiidae</taxon>
        <taxon>Exaiptasia</taxon>
    </lineage>
</organism>
<dbReference type="RefSeq" id="XP_020914167.1">
    <property type="nucleotide sequence ID" value="XM_021058508.2"/>
</dbReference>
<dbReference type="KEGG" id="epa:110251773"/>
<dbReference type="RefSeq" id="XP_020914169.1">
    <property type="nucleotide sequence ID" value="XM_021058510.2"/>
</dbReference>
<dbReference type="InterPro" id="IPR031937">
    <property type="entry name" value="PNISR"/>
</dbReference>
<feature type="region of interest" description="Disordered" evidence="1">
    <location>
        <begin position="40"/>
        <end position="222"/>
    </location>
</feature>
<feature type="compositionally biased region" description="Low complexity" evidence="1">
    <location>
        <begin position="257"/>
        <end position="267"/>
    </location>
</feature>
<keyword evidence="2" id="KW-0472">Membrane</keyword>
<feature type="region of interest" description="Disordered" evidence="1">
    <location>
        <begin position="243"/>
        <end position="344"/>
    </location>
</feature>
<proteinExistence type="predicted"/>
<dbReference type="OrthoDB" id="10065820at2759"/>
<feature type="compositionally biased region" description="Basic and acidic residues" evidence="1">
    <location>
        <begin position="243"/>
        <end position="256"/>
    </location>
</feature>
<feature type="compositionally biased region" description="Basic residues" evidence="1">
    <location>
        <begin position="527"/>
        <end position="545"/>
    </location>
</feature>
<keyword evidence="2" id="KW-1133">Transmembrane helix</keyword>
<feature type="compositionally biased region" description="Basic and acidic residues" evidence="1">
    <location>
        <begin position="416"/>
        <end position="431"/>
    </location>
</feature>
<feature type="compositionally biased region" description="Basic residues" evidence="1">
    <location>
        <begin position="554"/>
        <end position="563"/>
    </location>
</feature>
<feature type="compositionally biased region" description="Basic and acidic residues" evidence="1">
    <location>
        <begin position="291"/>
        <end position="305"/>
    </location>
</feature>
<accession>A0A913Y469</accession>
<dbReference type="RefSeq" id="XP_020914168.1">
    <property type="nucleotide sequence ID" value="XM_021058509.2"/>
</dbReference>
<dbReference type="AlphaFoldDB" id="A0A913Y469"/>
<dbReference type="GeneID" id="110251773"/>
<dbReference type="EnsemblMetazoa" id="XM_021058509.2">
    <property type="protein sequence ID" value="XP_020914168.1"/>
    <property type="gene ID" value="LOC110251773"/>
</dbReference>
<feature type="compositionally biased region" description="Basic residues" evidence="1">
    <location>
        <begin position="306"/>
        <end position="321"/>
    </location>
</feature>
<keyword evidence="4" id="KW-1185">Reference proteome</keyword>
<dbReference type="Proteomes" id="UP000887567">
    <property type="component" value="Unplaced"/>
</dbReference>
<evidence type="ECO:0000256" key="1">
    <source>
        <dbReference type="SAM" id="MobiDB-lite"/>
    </source>
</evidence>
<evidence type="ECO:0008006" key="5">
    <source>
        <dbReference type="Google" id="ProtNLM"/>
    </source>
</evidence>
<feature type="compositionally biased region" description="Basic residues" evidence="1">
    <location>
        <begin position="587"/>
        <end position="599"/>
    </location>
</feature>
<dbReference type="EnsemblMetazoa" id="XM_021058510.2">
    <property type="protein sequence ID" value="XP_020914169.1"/>
    <property type="gene ID" value="LOC110251773"/>
</dbReference>
<feature type="compositionally biased region" description="Pro residues" evidence="1">
    <location>
        <begin position="125"/>
        <end position="137"/>
    </location>
</feature>
<sequence>MWANGNQSTQWWPMNYGYQYPPQDSSADWATRAALWAQQRQAQEDMNKQHQEYYASTQKHPITEPPLPDTDPPPPPGESIVIPPKPEHEVDNLESVAMDDESLDTTTPEQGIAVTRLDYNHGQPVPLPEVGPPPPIPGMQTFDHNHGFTPASSAQSYGHVPAQRFDYGHQSHQPSSNPPASSHWYDYDHDDRHHKDFEPERHHSRVSRNNEPVAPHGFDYSTLSDVKKKALPLWIREGLEKMEREKQKKQEQELKKSLNSSTSSLSTIAGYDHGNVHSPVPSPTRVESDEEPIKTEQVKKQEIHHSKDKKTSKRHWSPKKSLKSDSSDEEVDNKSESEKQQEMLVKMRTMLTEILLTVTNDELHNIAKESYSEALTAENKQLRNSGGLVVLKNPGALGVGDYGSDSESSDEETPEPEERHHAPSELPEKPKQSISPLRDQHEYKSSSQSRSSSPRHGTPSDVSDRESERSSSSKKKKHRSKHKRKDRSRSTSRSKHRSRRSKSRSKSPKKRKNRKREKSRSPSDSRKSKRHSRSSSRSPRRHRKHSESGSRSPSSRKHSRRKRSESDSPRRKRSHRSRSSSSDRHREGKRGRKRRSRSRSRWFNPSVLMFIVGLIIIQGLAKW</sequence>
<feature type="compositionally biased region" description="Basic residues" evidence="1">
    <location>
        <begin position="472"/>
        <end position="518"/>
    </location>
</feature>
<feature type="compositionally biased region" description="Basic and acidic residues" evidence="1">
    <location>
        <begin position="462"/>
        <end position="471"/>
    </location>
</feature>
<feature type="compositionally biased region" description="Basic and acidic residues" evidence="1">
    <location>
        <begin position="322"/>
        <end position="341"/>
    </location>
</feature>
<name>A0A913Y469_EXADI</name>
<feature type="compositionally biased region" description="Basic and acidic residues" evidence="1">
    <location>
        <begin position="185"/>
        <end position="201"/>
    </location>
</feature>
<reference evidence="3" key="1">
    <citation type="submission" date="2022-11" db="UniProtKB">
        <authorList>
            <consortium name="EnsemblMetazoa"/>
        </authorList>
    </citation>
    <scope>IDENTIFICATION</scope>
</reference>
<feature type="compositionally biased region" description="Polar residues" evidence="1">
    <location>
        <begin position="170"/>
        <end position="180"/>
    </location>
</feature>
<evidence type="ECO:0000313" key="3">
    <source>
        <dbReference type="EnsemblMetazoa" id="XP_020914169.1"/>
    </source>
</evidence>
<evidence type="ECO:0000313" key="4">
    <source>
        <dbReference type="Proteomes" id="UP000887567"/>
    </source>
</evidence>
<feature type="transmembrane region" description="Helical" evidence="2">
    <location>
        <begin position="602"/>
        <end position="621"/>
    </location>
</feature>